<organism evidence="3 4">
    <name type="scientific">Brassica cretica</name>
    <name type="common">Mustard</name>
    <dbReference type="NCBI Taxonomy" id="69181"/>
    <lineage>
        <taxon>Eukaryota</taxon>
        <taxon>Viridiplantae</taxon>
        <taxon>Streptophyta</taxon>
        <taxon>Embryophyta</taxon>
        <taxon>Tracheophyta</taxon>
        <taxon>Spermatophyta</taxon>
        <taxon>Magnoliopsida</taxon>
        <taxon>eudicotyledons</taxon>
        <taxon>Gunneridae</taxon>
        <taxon>Pentapetalae</taxon>
        <taxon>rosids</taxon>
        <taxon>malvids</taxon>
        <taxon>Brassicales</taxon>
        <taxon>Brassicaceae</taxon>
        <taxon>Brassiceae</taxon>
        <taxon>Brassica</taxon>
    </lineage>
</organism>
<feature type="coiled-coil region" evidence="1">
    <location>
        <begin position="41"/>
        <end position="68"/>
    </location>
</feature>
<comment type="caution">
    <text evidence="3">The sequence shown here is derived from an EMBL/GenBank/DDBJ whole genome shotgun (WGS) entry which is preliminary data.</text>
</comment>
<gene>
    <name evidence="3" type="ORF">F2Q69_00021460</name>
</gene>
<feature type="compositionally biased region" description="Basic and acidic residues" evidence="2">
    <location>
        <begin position="172"/>
        <end position="191"/>
    </location>
</feature>
<feature type="region of interest" description="Disordered" evidence="2">
    <location>
        <begin position="170"/>
        <end position="191"/>
    </location>
</feature>
<dbReference type="InterPro" id="IPR012436">
    <property type="entry name" value="DUF1633"/>
</dbReference>
<evidence type="ECO:0000313" key="4">
    <source>
        <dbReference type="Proteomes" id="UP000712600"/>
    </source>
</evidence>
<evidence type="ECO:0000256" key="1">
    <source>
        <dbReference type="SAM" id="Coils"/>
    </source>
</evidence>
<accession>A0A8S9QPG2</accession>
<proteinExistence type="predicted"/>
<dbReference type="Proteomes" id="UP000712600">
    <property type="component" value="Unassembled WGS sequence"/>
</dbReference>
<evidence type="ECO:0000313" key="3">
    <source>
        <dbReference type="EMBL" id="KAF3541753.1"/>
    </source>
</evidence>
<dbReference type="AlphaFoldDB" id="A0A8S9QPG2"/>
<evidence type="ECO:0000256" key="2">
    <source>
        <dbReference type="SAM" id="MobiDB-lite"/>
    </source>
</evidence>
<sequence length="191" mass="21668">MEANNEFAVTLEKRLQDVPRSDELYEIKKVVRELKLSLKVAQDRERAVEKLGNQAASLEARLRVAKKILADSYLDVLISLKEKWERKKVTADCEARLREVMVNIDLLKEILNNNLLASDELSRLRAMEVELGAELNVALVSNFSVGKLDLSQVPVDLPEEFFAKIPYEADYPDGRSGRLDGRGDAKLEVRD</sequence>
<dbReference type="Pfam" id="PF07794">
    <property type="entry name" value="DUF1633"/>
    <property type="match status" value="1"/>
</dbReference>
<dbReference type="EMBL" id="QGKX02001290">
    <property type="protein sequence ID" value="KAF3541753.1"/>
    <property type="molecule type" value="Genomic_DNA"/>
</dbReference>
<keyword evidence="1" id="KW-0175">Coiled coil</keyword>
<name>A0A8S9QPG2_BRACR</name>
<reference evidence="3" key="1">
    <citation type="submission" date="2019-12" db="EMBL/GenBank/DDBJ databases">
        <title>Genome sequencing and annotation of Brassica cretica.</title>
        <authorList>
            <person name="Studholme D.J."/>
            <person name="Sarris P."/>
        </authorList>
    </citation>
    <scope>NUCLEOTIDE SEQUENCE</scope>
    <source>
        <strain evidence="3">PFS-109/04</strain>
        <tissue evidence="3">Leaf</tissue>
    </source>
</reference>
<protein>
    <submittedName>
        <fullName evidence="3">Uncharacterized protein</fullName>
    </submittedName>
</protein>